<evidence type="ECO:0000313" key="1">
    <source>
        <dbReference type="EMBL" id="KYO45470.1"/>
    </source>
</evidence>
<accession>A0A151P921</accession>
<organism evidence="1 2">
    <name type="scientific">Alligator mississippiensis</name>
    <name type="common">American alligator</name>
    <dbReference type="NCBI Taxonomy" id="8496"/>
    <lineage>
        <taxon>Eukaryota</taxon>
        <taxon>Metazoa</taxon>
        <taxon>Chordata</taxon>
        <taxon>Craniata</taxon>
        <taxon>Vertebrata</taxon>
        <taxon>Euteleostomi</taxon>
        <taxon>Archelosauria</taxon>
        <taxon>Archosauria</taxon>
        <taxon>Crocodylia</taxon>
        <taxon>Alligatoridae</taxon>
        <taxon>Alligatorinae</taxon>
        <taxon>Alligator</taxon>
    </lineage>
</organism>
<dbReference type="Proteomes" id="UP000050525">
    <property type="component" value="Unassembled WGS sequence"/>
</dbReference>
<dbReference type="EMBL" id="AKHW03000563">
    <property type="protein sequence ID" value="KYO45470.1"/>
    <property type="molecule type" value="Genomic_DNA"/>
</dbReference>
<comment type="caution">
    <text evidence="1">The sequence shown here is derived from an EMBL/GenBank/DDBJ whole genome shotgun (WGS) entry which is preliminary data.</text>
</comment>
<protein>
    <submittedName>
        <fullName evidence="1">Uncharacterized protein</fullName>
    </submittedName>
</protein>
<gene>
    <name evidence="1" type="ORF">Y1Q_0015131</name>
</gene>
<sequence length="101" mass="11560">MLASHPLISYFLTNLREWGETPQLWIAALKVTDTVSSWFQAREKSCDPALESKVSAGFTPYGIFAHSSIPMKENKPAKKSLLLYSLWIFDLSFLEFQHFGF</sequence>
<proteinExistence type="predicted"/>
<evidence type="ECO:0000313" key="2">
    <source>
        <dbReference type="Proteomes" id="UP000050525"/>
    </source>
</evidence>
<reference evidence="1 2" key="1">
    <citation type="journal article" date="2012" name="Genome Biol.">
        <title>Sequencing three crocodilian genomes to illuminate the evolution of archosaurs and amniotes.</title>
        <authorList>
            <person name="St John J.A."/>
            <person name="Braun E.L."/>
            <person name="Isberg S.R."/>
            <person name="Miles L.G."/>
            <person name="Chong A.Y."/>
            <person name="Gongora J."/>
            <person name="Dalzell P."/>
            <person name="Moran C."/>
            <person name="Bed'hom B."/>
            <person name="Abzhanov A."/>
            <person name="Burgess S.C."/>
            <person name="Cooksey A.M."/>
            <person name="Castoe T.A."/>
            <person name="Crawford N.G."/>
            <person name="Densmore L.D."/>
            <person name="Drew J.C."/>
            <person name="Edwards S.V."/>
            <person name="Faircloth B.C."/>
            <person name="Fujita M.K."/>
            <person name="Greenwold M.J."/>
            <person name="Hoffmann F.G."/>
            <person name="Howard J.M."/>
            <person name="Iguchi T."/>
            <person name="Janes D.E."/>
            <person name="Khan S.Y."/>
            <person name="Kohno S."/>
            <person name="de Koning A.J."/>
            <person name="Lance S.L."/>
            <person name="McCarthy F.M."/>
            <person name="McCormack J.E."/>
            <person name="Merchant M.E."/>
            <person name="Peterson D.G."/>
            <person name="Pollock D.D."/>
            <person name="Pourmand N."/>
            <person name="Raney B.J."/>
            <person name="Roessler K.A."/>
            <person name="Sanford J.R."/>
            <person name="Sawyer R.H."/>
            <person name="Schmidt C.J."/>
            <person name="Triplett E.W."/>
            <person name="Tuberville T.D."/>
            <person name="Venegas-Anaya M."/>
            <person name="Howard J.T."/>
            <person name="Jarvis E.D."/>
            <person name="Guillette L.J.Jr."/>
            <person name="Glenn T.C."/>
            <person name="Green R.E."/>
            <person name="Ray D.A."/>
        </authorList>
    </citation>
    <scope>NUCLEOTIDE SEQUENCE [LARGE SCALE GENOMIC DNA]</scope>
    <source>
        <strain evidence="1">KSC_2009_1</strain>
    </source>
</reference>
<name>A0A151P921_ALLMI</name>
<dbReference type="AlphaFoldDB" id="A0A151P921"/>
<keyword evidence="2" id="KW-1185">Reference proteome</keyword>